<dbReference type="FunFam" id="1.10.3080.10:FF:000011">
    <property type="entry name" value="Chloride channel protein"/>
    <property type="match status" value="1"/>
</dbReference>
<evidence type="ECO:0000259" key="11">
    <source>
        <dbReference type="PROSITE" id="PS51371"/>
    </source>
</evidence>
<sequence length="896" mass="99706">MASSNTGSNNASDRKLTRDSSMDSHARFNLSPVPSVEDDEDDGVGYPSGQGLSSIDQNDSGEEAESLANDAGNTTTVTMYDANHGPSSPSAKKYDHQITDVTYVVRKHYENFETIDWLKDLMRNRIRHRNLRAHRRENWQKRFAFWFDKWSGWICVLLVGISAGLVAGFVDIGAKWMSHWRTGVCSSAFWLNREQCCWGSRDVEFDDVHNELCEYWQSWSAIFGMNELSASAWFFRYFMFTFWSVIYAAFIVVLVVGSAPYASGSGIPEIKTILSGFIMYGYLGKWTFFIKSIGMIFATSAGLIVGKEGPFVHISCCCGNLFSKLFPKYGHNEARKREILSAAAATGVSVAFGAPIGGILFSLEEISYYFPYKTLWRTFLCCMVGALVVRTINPYGNGHEIQFPVEYNVPWATFEVIPFIGLGALGGLWGTLFIKTNIRWLKYKKTCQIGQYPRAEVIILTLITAIICYPNQYLRLTMPELIRRLVGQCHVDDHMDLCDYARDKPIGTATAKLYASLAGPGIHRAIWQLSWALIVQITLVIFTIGTKVPSGLIVPSISIGAIAGRIIGVITEQIAYQNQHLAILRHECGVSNEHCVTPGLYAVVGACAFLGGVSRMTVSLVVIMSEVTGGLSYIVPLMVAALTAKWVGDAFGEGIYEENVKLSGYPYLENRESFRFTLKAGEAIRANRSGETIPLACIVQDGMTILQIDTLVRRHPHSIYPVILSEDFPCIVGQVQRRDLLAVLKSRKTQLTFAQPKPLLNRKVSVVSMSNLLNKSGQPSTLGMRRASLALQASRVLQLHKLVDRAPIIVTDQTPVEAVVDMFRKLGCRQIFVTKNGRLQGILTRKDIIRLMHEANVSGLHSETRTYFLPLIALYTEELNTVVLSIICGLLISSLI</sequence>
<comment type="caution">
    <text evidence="12">The sequence shown here is derived from an EMBL/GenBank/DDBJ whole genome shotgun (WGS) entry which is preliminary data.</text>
</comment>
<comment type="caution">
    <text evidence="9">Lacks conserved residue(s) required for the propagation of feature annotation.</text>
</comment>
<organism evidence="12 13">
    <name type="scientific">Adineta steineri</name>
    <dbReference type="NCBI Taxonomy" id="433720"/>
    <lineage>
        <taxon>Eukaryota</taxon>
        <taxon>Metazoa</taxon>
        <taxon>Spiralia</taxon>
        <taxon>Gnathifera</taxon>
        <taxon>Rotifera</taxon>
        <taxon>Eurotatoria</taxon>
        <taxon>Bdelloidea</taxon>
        <taxon>Adinetida</taxon>
        <taxon>Adinetidae</taxon>
        <taxon>Adineta</taxon>
    </lineage>
</organism>
<accession>A0A818USE8</accession>
<feature type="transmembrane region" description="Helical" evidence="9">
    <location>
        <begin position="237"/>
        <end position="262"/>
    </location>
</feature>
<feature type="region of interest" description="Disordered" evidence="10">
    <location>
        <begin position="1"/>
        <end position="68"/>
    </location>
</feature>
<feature type="transmembrane region" description="Helical" evidence="9">
    <location>
        <begin position="455"/>
        <end position="474"/>
    </location>
</feature>
<dbReference type="AlphaFoldDB" id="A0A818USE8"/>
<dbReference type="PANTHER" id="PTHR45711:SF6">
    <property type="entry name" value="CHLORIDE CHANNEL PROTEIN"/>
    <property type="match status" value="1"/>
</dbReference>
<dbReference type="Pfam" id="PF00654">
    <property type="entry name" value="Voltage_CLC"/>
    <property type="match status" value="1"/>
</dbReference>
<feature type="domain" description="CBS" evidence="11">
    <location>
        <begin position="803"/>
        <end position="858"/>
    </location>
</feature>
<keyword evidence="8" id="KW-0129">CBS domain</keyword>
<dbReference type="Gene3D" id="1.10.3080.10">
    <property type="entry name" value="Clc chloride channel"/>
    <property type="match status" value="1"/>
</dbReference>
<feature type="transmembrane region" description="Helical" evidence="9">
    <location>
        <begin position="339"/>
        <end position="363"/>
    </location>
</feature>
<feature type="compositionally biased region" description="Polar residues" evidence="10">
    <location>
        <begin position="1"/>
        <end position="11"/>
    </location>
</feature>
<name>A0A818USE8_9BILA</name>
<evidence type="ECO:0000256" key="9">
    <source>
        <dbReference type="RuleBase" id="RU361221"/>
    </source>
</evidence>
<evidence type="ECO:0000256" key="2">
    <source>
        <dbReference type="ARBA" id="ARBA00022448"/>
    </source>
</evidence>
<dbReference type="InterPro" id="IPR046342">
    <property type="entry name" value="CBS_dom_sf"/>
</dbReference>
<evidence type="ECO:0000313" key="12">
    <source>
        <dbReference type="EMBL" id="CAF3702656.1"/>
    </source>
</evidence>
<dbReference type="GO" id="GO:0005769">
    <property type="term" value="C:early endosome"/>
    <property type="evidence" value="ECO:0007669"/>
    <property type="project" value="TreeGrafter"/>
</dbReference>
<protein>
    <recommendedName>
        <fullName evidence="9">Chloride channel protein</fullName>
    </recommendedName>
</protein>
<dbReference type="InterPro" id="IPR014743">
    <property type="entry name" value="Cl-channel_core"/>
</dbReference>
<dbReference type="SUPFAM" id="SSF54631">
    <property type="entry name" value="CBS-domain pair"/>
    <property type="match status" value="1"/>
</dbReference>
<feature type="transmembrane region" description="Helical" evidence="9">
    <location>
        <begin position="375"/>
        <end position="396"/>
    </location>
</feature>
<evidence type="ECO:0000256" key="3">
    <source>
        <dbReference type="ARBA" id="ARBA00022692"/>
    </source>
</evidence>
<dbReference type="PRINTS" id="PR00762">
    <property type="entry name" value="CLCHANNEL"/>
</dbReference>
<evidence type="ECO:0000256" key="10">
    <source>
        <dbReference type="SAM" id="MobiDB-lite"/>
    </source>
</evidence>
<keyword evidence="6 9" id="KW-0472">Membrane</keyword>
<dbReference type="CDD" id="cd04591">
    <property type="entry name" value="CBS_pair_voltage-gated_CLC_euk_bac"/>
    <property type="match status" value="1"/>
</dbReference>
<feature type="transmembrane region" description="Helical" evidence="9">
    <location>
        <begin position="416"/>
        <end position="434"/>
    </location>
</feature>
<dbReference type="InterPro" id="IPR001807">
    <property type="entry name" value="ClC"/>
</dbReference>
<feature type="transmembrane region" description="Helical" evidence="9">
    <location>
        <begin position="525"/>
        <end position="545"/>
    </location>
</feature>
<evidence type="ECO:0000256" key="6">
    <source>
        <dbReference type="ARBA" id="ARBA00023136"/>
    </source>
</evidence>
<dbReference type="EMBL" id="CAJOAY010000611">
    <property type="protein sequence ID" value="CAF3702656.1"/>
    <property type="molecule type" value="Genomic_DNA"/>
</dbReference>
<feature type="transmembrane region" description="Helical" evidence="9">
    <location>
        <begin position="552"/>
        <end position="570"/>
    </location>
</feature>
<dbReference type="PANTHER" id="PTHR45711">
    <property type="entry name" value="CHLORIDE CHANNEL PROTEIN"/>
    <property type="match status" value="1"/>
</dbReference>
<evidence type="ECO:0000256" key="5">
    <source>
        <dbReference type="ARBA" id="ARBA00023065"/>
    </source>
</evidence>
<feature type="transmembrane region" description="Helical" evidence="9">
    <location>
        <begin position="150"/>
        <end position="170"/>
    </location>
</feature>
<evidence type="ECO:0000256" key="7">
    <source>
        <dbReference type="ARBA" id="ARBA00023214"/>
    </source>
</evidence>
<dbReference type="Proteomes" id="UP000663881">
    <property type="component" value="Unassembled WGS sequence"/>
</dbReference>
<feature type="compositionally biased region" description="Basic and acidic residues" evidence="10">
    <location>
        <begin position="12"/>
        <end position="26"/>
    </location>
</feature>
<dbReference type="Gene3D" id="3.10.580.20">
    <property type="match status" value="1"/>
</dbReference>
<keyword evidence="2 9" id="KW-0813">Transport</keyword>
<dbReference type="InterPro" id="IPR000644">
    <property type="entry name" value="CBS_dom"/>
</dbReference>
<dbReference type="GO" id="GO:0005794">
    <property type="term" value="C:Golgi apparatus"/>
    <property type="evidence" value="ECO:0007669"/>
    <property type="project" value="TreeGrafter"/>
</dbReference>
<proteinExistence type="inferred from homology"/>
<evidence type="ECO:0000313" key="13">
    <source>
        <dbReference type="Proteomes" id="UP000663881"/>
    </source>
</evidence>
<evidence type="ECO:0000256" key="1">
    <source>
        <dbReference type="ARBA" id="ARBA00004337"/>
    </source>
</evidence>
<dbReference type="SUPFAM" id="SSF81340">
    <property type="entry name" value="Clc chloride channel"/>
    <property type="match status" value="1"/>
</dbReference>
<feature type="transmembrane region" description="Helical" evidence="9">
    <location>
        <begin position="283"/>
        <end position="305"/>
    </location>
</feature>
<dbReference type="PROSITE" id="PS51371">
    <property type="entry name" value="CBS"/>
    <property type="match status" value="1"/>
</dbReference>
<keyword evidence="7 9" id="KW-0868">Chloride</keyword>
<dbReference type="GO" id="GO:0010008">
    <property type="term" value="C:endosome membrane"/>
    <property type="evidence" value="ECO:0007669"/>
    <property type="project" value="UniProtKB-SubCell"/>
</dbReference>
<dbReference type="Gene3D" id="3.10.580.10">
    <property type="entry name" value="CBS-domain"/>
    <property type="match status" value="1"/>
</dbReference>
<dbReference type="GO" id="GO:0005886">
    <property type="term" value="C:plasma membrane"/>
    <property type="evidence" value="ECO:0007669"/>
    <property type="project" value="TreeGrafter"/>
</dbReference>
<gene>
    <name evidence="12" type="ORF">OKA104_LOCUS12610</name>
</gene>
<keyword evidence="4 9" id="KW-1133">Transmembrane helix</keyword>
<dbReference type="GO" id="GO:0008021">
    <property type="term" value="C:synaptic vesicle"/>
    <property type="evidence" value="ECO:0007669"/>
    <property type="project" value="TreeGrafter"/>
</dbReference>
<evidence type="ECO:0000256" key="4">
    <source>
        <dbReference type="ARBA" id="ARBA00022989"/>
    </source>
</evidence>
<dbReference type="CDD" id="cd03684">
    <property type="entry name" value="ClC_3_like"/>
    <property type="match status" value="1"/>
</dbReference>
<dbReference type="Pfam" id="PF00571">
    <property type="entry name" value="CBS"/>
    <property type="match status" value="1"/>
</dbReference>
<reference evidence="12" key="1">
    <citation type="submission" date="2021-02" db="EMBL/GenBank/DDBJ databases">
        <authorList>
            <person name="Nowell W R."/>
        </authorList>
    </citation>
    <scope>NUCLEOTIDE SEQUENCE</scope>
</reference>
<dbReference type="GO" id="GO:0005247">
    <property type="term" value="F:voltage-gated chloride channel activity"/>
    <property type="evidence" value="ECO:0007669"/>
    <property type="project" value="TreeGrafter"/>
</dbReference>
<comment type="similarity">
    <text evidence="9">Belongs to the chloride channel (TC 2.A.49) family.</text>
</comment>
<keyword evidence="5 9" id="KW-0406">Ion transport</keyword>
<evidence type="ECO:0000256" key="8">
    <source>
        <dbReference type="PROSITE-ProRule" id="PRU00703"/>
    </source>
</evidence>
<comment type="subcellular location">
    <subcellularLocation>
        <location evidence="1">Endosome membrane</location>
        <topology evidence="1">Multi-pass membrane protein</topology>
    </subcellularLocation>
    <subcellularLocation>
        <location evidence="9">Membrane</location>
        <topology evidence="9">Multi-pass membrane protein</topology>
    </subcellularLocation>
</comment>
<keyword evidence="3 9" id="KW-0812">Transmembrane</keyword>
<dbReference type="SMART" id="SM00116">
    <property type="entry name" value="CBS"/>
    <property type="match status" value="1"/>
</dbReference>